<dbReference type="Pfam" id="PF00106">
    <property type="entry name" value="adh_short"/>
    <property type="match status" value="1"/>
</dbReference>
<dbReference type="Gene3D" id="3.40.50.720">
    <property type="entry name" value="NAD(P)-binding Rossmann-like Domain"/>
    <property type="match status" value="1"/>
</dbReference>
<comment type="similarity">
    <text evidence="1 3">Belongs to the short-chain dehydrogenases/reductases (SDR) family.</text>
</comment>
<keyword evidence="2" id="KW-0560">Oxidoreductase</keyword>
<dbReference type="PANTHER" id="PTHR44196">
    <property type="entry name" value="DEHYDROGENASE/REDUCTASE SDR FAMILY MEMBER 7B"/>
    <property type="match status" value="1"/>
</dbReference>
<name>A0A4R3KK91_9BACI</name>
<evidence type="ECO:0000313" key="5">
    <source>
        <dbReference type="Proteomes" id="UP000295788"/>
    </source>
</evidence>
<evidence type="ECO:0000256" key="2">
    <source>
        <dbReference type="ARBA" id="ARBA00023002"/>
    </source>
</evidence>
<dbReference type="PRINTS" id="PR00080">
    <property type="entry name" value="SDRFAMILY"/>
</dbReference>
<dbReference type="PRINTS" id="PR00081">
    <property type="entry name" value="GDHRDH"/>
</dbReference>
<dbReference type="SUPFAM" id="SSF51735">
    <property type="entry name" value="NAD(P)-binding Rossmann-fold domains"/>
    <property type="match status" value="1"/>
</dbReference>
<reference evidence="4 5" key="1">
    <citation type="submission" date="2019-03" db="EMBL/GenBank/DDBJ databases">
        <title>Genomic Encyclopedia of Type Strains, Phase IV (KMG-IV): sequencing the most valuable type-strain genomes for metagenomic binning, comparative biology and taxonomic classification.</title>
        <authorList>
            <person name="Goeker M."/>
        </authorList>
    </citation>
    <scope>NUCLEOTIDE SEQUENCE [LARGE SCALE GENOMIC DNA]</scope>
    <source>
        <strain evidence="4 5">DSM 23802</strain>
    </source>
</reference>
<organism evidence="4 5">
    <name type="scientific">Tepidibacillus fermentans</name>
    <dbReference type="NCBI Taxonomy" id="1281767"/>
    <lineage>
        <taxon>Bacteria</taxon>
        <taxon>Bacillati</taxon>
        <taxon>Bacillota</taxon>
        <taxon>Bacilli</taxon>
        <taxon>Bacillales</taxon>
        <taxon>Bacillaceae</taxon>
        <taxon>Tepidibacillus</taxon>
    </lineage>
</organism>
<dbReference type="EMBL" id="SMAB01000002">
    <property type="protein sequence ID" value="TCS84213.1"/>
    <property type="molecule type" value="Genomic_DNA"/>
</dbReference>
<evidence type="ECO:0000313" key="4">
    <source>
        <dbReference type="EMBL" id="TCS84213.1"/>
    </source>
</evidence>
<dbReference type="PROSITE" id="PS00061">
    <property type="entry name" value="ADH_SHORT"/>
    <property type="match status" value="1"/>
</dbReference>
<dbReference type="PANTHER" id="PTHR44196:SF1">
    <property type="entry name" value="DEHYDROGENASE_REDUCTASE SDR FAMILY MEMBER 7B"/>
    <property type="match status" value="1"/>
</dbReference>
<sequence length="257" mass="28465">MLKDKVVVITGASSGIGAEMAKLFAQKGATLILFARSMDKLQQLSSKIAGKHEFFSLDVTDSEQVFSRMNQVIQKYAKIDIFINNAGFGIFDSVMDAKLEDIEEMLDVNYLGMVRCVKAVLPTMIKQKSGHIINIASVAGKIATAKAAAYSASKFAVIGFSNGLRQEVASFGITVSTVNPGPIDTPFFDRADPSGNYVKNVEWMMLKPEKVALEVYDVILHKKIDKTIPRIAQIGVKLFHLFPNTFQRMMEKYLNQK</sequence>
<protein>
    <recommendedName>
        <fullName evidence="6">Short-subunit dehydrogenase</fullName>
    </recommendedName>
</protein>
<dbReference type="OrthoDB" id="9793345at2"/>
<evidence type="ECO:0000256" key="1">
    <source>
        <dbReference type="ARBA" id="ARBA00006484"/>
    </source>
</evidence>
<dbReference type="PIRSF" id="PIRSF000126">
    <property type="entry name" value="11-beta-HSD1"/>
    <property type="match status" value="1"/>
</dbReference>
<dbReference type="AlphaFoldDB" id="A0A4R3KK91"/>
<proteinExistence type="inferred from homology"/>
<comment type="caution">
    <text evidence="4">The sequence shown here is derived from an EMBL/GenBank/DDBJ whole genome shotgun (WGS) entry which is preliminary data.</text>
</comment>
<evidence type="ECO:0000256" key="3">
    <source>
        <dbReference type="RuleBase" id="RU000363"/>
    </source>
</evidence>
<dbReference type="GO" id="GO:0016616">
    <property type="term" value="F:oxidoreductase activity, acting on the CH-OH group of donors, NAD or NADP as acceptor"/>
    <property type="evidence" value="ECO:0007669"/>
    <property type="project" value="UniProtKB-ARBA"/>
</dbReference>
<accession>A0A4R3KK91</accession>
<evidence type="ECO:0008006" key="6">
    <source>
        <dbReference type="Google" id="ProtNLM"/>
    </source>
</evidence>
<dbReference type="InterPro" id="IPR002347">
    <property type="entry name" value="SDR_fam"/>
</dbReference>
<gene>
    <name evidence="4" type="ORF">EDD72_102257</name>
</gene>
<dbReference type="FunFam" id="3.40.50.720:FF:000047">
    <property type="entry name" value="NADP-dependent L-serine/L-allo-threonine dehydrogenase"/>
    <property type="match status" value="1"/>
</dbReference>
<keyword evidence="5" id="KW-1185">Reference proteome</keyword>
<dbReference type="RefSeq" id="WP_132767067.1">
    <property type="nucleotide sequence ID" value="NZ_SMAB01000002.1"/>
</dbReference>
<dbReference type="InterPro" id="IPR020904">
    <property type="entry name" value="Sc_DH/Rdtase_CS"/>
</dbReference>
<dbReference type="Proteomes" id="UP000295788">
    <property type="component" value="Unassembled WGS sequence"/>
</dbReference>
<dbReference type="InterPro" id="IPR036291">
    <property type="entry name" value="NAD(P)-bd_dom_sf"/>
</dbReference>
<dbReference type="GO" id="GO:0016020">
    <property type="term" value="C:membrane"/>
    <property type="evidence" value="ECO:0007669"/>
    <property type="project" value="TreeGrafter"/>
</dbReference>